<feature type="compositionally biased region" description="Basic and acidic residues" evidence="1">
    <location>
        <begin position="114"/>
        <end position="139"/>
    </location>
</feature>
<evidence type="ECO:0000313" key="3">
    <source>
        <dbReference type="EMBL" id="MBB5705190.1"/>
    </source>
</evidence>
<gene>
    <name evidence="3" type="ORF">FHR21_000515</name>
</gene>
<evidence type="ECO:0000313" key="4">
    <source>
        <dbReference type="Proteomes" id="UP000537161"/>
    </source>
</evidence>
<comment type="caution">
    <text evidence="3">The sequence shown here is derived from an EMBL/GenBank/DDBJ whole genome shotgun (WGS) entry which is preliminary data.</text>
</comment>
<feature type="region of interest" description="Disordered" evidence="1">
    <location>
        <begin position="222"/>
        <end position="243"/>
    </location>
</feature>
<keyword evidence="2" id="KW-1133">Transmembrane helix</keyword>
<dbReference type="RefSeq" id="WP_184094997.1">
    <property type="nucleotide sequence ID" value="NZ_JACIJH010000001.1"/>
</dbReference>
<proteinExistence type="predicted"/>
<dbReference type="EMBL" id="JACIJH010000001">
    <property type="protein sequence ID" value="MBB5705190.1"/>
    <property type="molecule type" value="Genomic_DNA"/>
</dbReference>
<feature type="transmembrane region" description="Helical" evidence="2">
    <location>
        <begin position="26"/>
        <end position="51"/>
    </location>
</feature>
<organism evidence="3 4">
    <name type="scientific">Sphingopyxis panaciterrulae</name>
    <dbReference type="NCBI Taxonomy" id="462372"/>
    <lineage>
        <taxon>Bacteria</taxon>
        <taxon>Pseudomonadati</taxon>
        <taxon>Pseudomonadota</taxon>
        <taxon>Alphaproteobacteria</taxon>
        <taxon>Sphingomonadales</taxon>
        <taxon>Sphingomonadaceae</taxon>
        <taxon>Sphingopyxis</taxon>
    </lineage>
</organism>
<feature type="region of interest" description="Disordered" evidence="1">
    <location>
        <begin position="104"/>
        <end position="140"/>
    </location>
</feature>
<keyword evidence="4" id="KW-1185">Reference proteome</keyword>
<dbReference type="AlphaFoldDB" id="A0A7W9B2U1"/>
<feature type="compositionally biased region" description="Acidic residues" evidence="1">
    <location>
        <begin position="176"/>
        <end position="189"/>
    </location>
</feature>
<evidence type="ECO:0000256" key="1">
    <source>
        <dbReference type="SAM" id="MobiDB-lite"/>
    </source>
</evidence>
<protein>
    <submittedName>
        <fullName evidence="3">Uncharacterized protein</fullName>
    </submittedName>
</protein>
<accession>A0A7W9B2U1</accession>
<feature type="region of interest" description="Disordered" evidence="1">
    <location>
        <begin position="172"/>
        <end position="193"/>
    </location>
</feature>
<reference evidence="3 4" key="1">
    <citation type="submission" date="2020-08" db="EMBL/GenBank/DDBJ databases">
        <title>Genomic Encyclopedia of Type Strains, Phase IV (KMG-IV): sequencing the most valuable type-strain genomes for metagenomic binning, comparative biology and taxonomic classification.</title>
        <authorList>
            <person name="Goeker M."/>
        </authorList>
    </citation>
    <scope>NUCLEOTIDE SEQUENCE [LARGE SCALE GENOMIC DNA]</scope>
    <source>
        <strain evidence="3 4">DSM 27163</strain>
    </source>
</reference>
<feature type="compositionally biased region" description="Low complexity" evidence="1">
    <location>
        <begin position="222"/>
        <end position="241"/>
    </location>
</feature>
<evidence type="ECO:0000256" key="2">
    <source>
        <dbReference type="SAM" id="Phobius"/>
    </source>
</evidence>
<name>A0A7W9B2U1_9SPHN</name>
<feature type="transmembrane region" description="Helical" evidence="2">
    <location>
        <begin position="71"/>
        <end position="94"/>
    </location>
</feature>
<dbReference type="Proteomes" id="UP000537161">
    <property type="component" value="Unassembled WGS sequence"/>
</dbReference>
<keyword evidence="2" id="KW-0472">Membrane</keyword>
<sequence length="270" mass="28531">MDDSVETRRTGKAGALLRALRPAVPAVISAAAMIFLFAAVMPLSWVAGISWNLYLDRLSDLFVPPVGNGGRLVLALGMAVVAALIAGLVALALAKPQAVRRARRRNLDEAADDPLPRRRADFHPDDPPRPPIRAGRDLPAEGLGPVAWVADEPAVEERGEEEEEALVLADVAPAVSEEDAEENPAEESEPWLQPAEIAASPLPDPADRSLGAMVARFEAGLAQRRQTQAATPSTAPALADAANEDGSEDIDFALEAALSTLQRLNRNAAG</sequence>
<keyword evidence="2" id="KW-0812">Transmembrane</keyword>